<dbReference type="Pfam" id="PF00646">
    <property type="entry name" value="F-box"/>
    <property type="match status" value="1"/>
</dbReference>
<organism evidence="2 3">
    <name type="scientific">Brassica cretica</name>
    <name type="common">Mustard</name>
    <dbReference type="NCBI Taxonomy" id="69181"/>
    <lineage>
        <taxon>Eukaryota</taxon>
        <taxon>Viridiplantae</taxon>
        <taxon>Streptophyta</taxon>
        <taxon>Embryophyta</taxon>
        <taxon>Tracheophyta</taxon>
        <taxon>Spermatophyta</taxon>
        <taxon>Magnoliopsida</taxon>
        <taxon>eudicotyledons</taxon>
        <taxon>Gunneridae</taxon>
        <taxon>Pentapetalae</taxon>
        <taxon>rosids</taxon>
        <taxon>malvids</taxon>
        <taxon>Brassicales</taxon>
        <taxon>Brassicaceae</taxon>
        <taxon>Brassiceae</taxon>
        <taxon>Brassica</taxon>
    </lineage>
</organism>
<sequence length="87" mass="10053">MDTISGLPYELLVRILSLVPTKAAVSTCILSKRWKFLWMSLPKLDFTDRDESLLVLKDFINKNLPVTQSSGHRNLPSFLVRVKREKH</sequence>
<protein>
    <recommendedName>
        <fullName evidence="1">F-box domain-containing protein</fullName>
    </recommendedName>
</protein>
<evidence type="ECO:0000259" key="1">
    <source>
        <dbReference type="Pfam" id="PF00646"/>
    </source>
</evidence>
<dbReference type="InterPro" id="IPR053781">
    <property type="entry name" value="F-box_AtFBL13-like"/>
</dbReference>
<name>A0A8S9HF80_BRACR</name>
<dbReference type="PANTHER" id="PTHR32212">
    <property type="entry name" value="CYCLIN-LIKE F-BOX"/>
    <property type="match status" value="1"/>
</dbReference>
<reference evidence="2" key="1">
    <citation type="submission" date="2019-12" db="EMBL/GenBank/DDBJ databases">
        <title>Genome sequencing and annotation of Brassica cretica.</title>
        <authorList>
            <person name="Studholme D.J."/>
            <person name="Sarris P.F."/>
        </authorList>
    </citation>
    <scope>NUCLEOTIDE SEQUENCE</scope>
    <source>
        <strain evidence="2">PFS-001/15</strain>
        <tissue evidence="2">Leaf</tissue>
    </source>
</reference>
<dbReference type="Proteomes" id="UP000712281">
    <property type="component" value="Unassembled WGS sequence"/>
</dbReference>
<dbReference type="PANTHER" id="PTHR32212:SF294">
    <property type="entry name" value="FBD _ LEUCINE RICH REPEAT DOMAINS CONTAINING PROTEIN"/>
    <property type="match status" value="1"/>
</dbReference>
<proteinExistence type="predicted"/>
<evidence type="ECO:0000313" key="2">
    <source>
        <dbReference type="EMBL" id="KAF2555347.1"/>
    </source>
</evidence>
<dbReference type="InterPro" id="IPR036047">
    <property type="entry name" value="F-box-like_dom_sf"/>
</dbReference>
<evidence type="ECO:0000313" key="3">
    <source>
        <dbReference type="Proteomes" id="UP000712281"/>
    </source>
</evidence>
<dbReference type="InterPro" id="IPR001810">
    <property type="entry name" value="F-box_dom"/>
</dbReference>
<dbReference type="Gene3D" id="1.20.1280.50">
    <property type="match status" value="1"/>
</dbReference>
<accession>A0A8S9HF80</accession>
<comment type="caution">
    <text evidence="2">The sequence shown here is derived from an EMBL/GenBank/DDBJ whole genome shotgun (WGS) entry which is preliminary data.</text>
</comment>
<dbReference type="SUPFAM" id="SSF81383">
    <property type="entry name" value="F-box domain"/>
    <property type="match status" value="1"/>
</dbReference>
<feature type="domain" description="F-box" evidence="1">
    <location>
        <begin position="4"/>
        <end position="43"/>
    </location>
</feature>
<dbReference type="CDD" id="cd22160">
    <property type="entry name" value="F-box_AtFBL13-like"/>
    <property type="match status" value="1"/>
</dbReference>
<gene>
    <name evidence="2" type="ORF">F2Q68_00016013</name>
</gene>
<dbReference type="AlphaFoldDB" id="A0A8S9HF80"/>
<dbReference type="EMBL" id="QGKW02001940">
    <property type="protein sequence ID" value="KAF2555347.1"/>
    <property type="molecule type" value="Genomic_DNA"/>
</dbReference>